<dbReference type="AlphaFoldDB" id="A0A162D8E1"/>
<keyword evidence="2" id="KW-1185">Reference proteome</keyword>
<evidence type="ECO:0000313" key="1">
    <source>
        <dbReference type="EMBL" id="KZS08294.1"/>
    </source>
</evidence>
<gene>
    <name evidence="1" type="ORF">APZ42_027784</name>
</gene>
<name>A0A162D8E1_9CRUS</name>
<dbReference type="EMBL" id="LRGB01002244">
    <property type="protein sequence ID" value="KZS08294.1"/>
    <property type="molecule type" value="Genomic_DNA"/>
</dbReference>
<comment type="caution">
    <text evidence="1">The sequence shown here is derived from an EMBL/GenBank/DDBJ whole genome shotgun (WGS) entry which is preliminary data.</text>
</comment>
<proteinExistence type="predicted"/>
<dbReference type="Proteomes" id="UP000076858">
    <property type="component" value="Unassembled WGS sequence"/>
</dbReference>
<evidence type="ECO:0000313" key="2">
    <source>
        <dbReference type="Proteomes" id="UP000076858"/>
    </source>
</evidence>
<sequence>MEHIGAEVGLVMAVTQVAEDILFQPSRSEGSSIENSESEEDDLSTVLISLIKQDHTKQTGSQNLLTDNFETHHEATVFTPNTSVEHFPQSLAIATPSLRNELNVLAIKIYSQLKLESVKQALLSTPISTYIHI</sequence>
<reference evidence="1 2" key="1">
    <citation type="submission" date="2016-03" db="EMBL/GenBank/DDBJ databases">
        <title>EvidentialGene: Evidence-directed Construction of Genes on Genomes.</title>
        <authorList>
            <person name="Gilbert D.G."/>
            <person name="Choi J.-H."/>
            <person name="Mockaitis K."/>
            <person name="Colbourne J."/>
            <person name="Pfrender M."/>
        </authorList>
    </citation>
    <scope>NUCLEOTIDE SEQUENCE [LARGE SCALE GENOMIC DNA]</scope>
    <source>
        <strain evidence="1 2">Xinb3</strain>
        <tissue evidence="1">Complete organism</tissue>
    </source>
</reference>
<organism evidence="1 2">
    <name type="scientific">Daphnia magna</name>
    <dbReference type="NCBI Taxonomy" id="35525"/>
    <lineage>
        <taxon>Eukaryota</taxon>
        <taxon>Metazoa</taxon>
        <taxon>Ecdysozoa</taxon>
        <taxon>Arthropoda</taxon>
        <taxon>Crustacea</taxon>
        <taxon>Branchiopoda</taxon>
        <taxon>Diplostraca</taxon>
        <taxon>Cladocera</taxon>
        <taxon>Anomopoda</taxon>
        <taxon>Daphniidae</taxon>
        <taxon>Daphnia</taxon>
    </lineage>
</organism>
<accession>A0A162D8E1</accession>
<protein>
    <submittedName>
        <fullName evidence="1">Uncharacterized protein</fullName>
    </submittedName>
</protein>